<keyword evidence="8" id="KW-1185">Reference proteome</keyword>
<organism evidence="7 8">
    <name type="scientific">Bos taurus</name>
    <name type="common">Bovine</name>
    <dbReference type="NCBI Taxonomy" id="9913"/>
    <lineage>
        <taxon>Eukaryota</taxon>
        <taxon>Metazoa</taxon>
        <taxon>Chordata</taxon>
        <taxon>Craniata</taxon>
        <taxon>Vertebrata</taxon>
        <taxon>Euteleostomi</taxon>
        <taxon>Mammalia</taxon>
        <taxon>Eutheria</taxon>
        <taxon>Laurasiatheria</taxon>
        <taxon>Artiodactyla</taxon>
        <taxon>Ruminantia</taxon>
        <taxon>Pecora</taxon>
        <taxon>Bovidae</taxon>
        <taxon>Bovinae</taxon>
        <taxon>Bos</taxon>
    </lineage>
</organism>
<dbReference type="PANTHER" id="PTHR11955">
    <property type="entry name" value="FATTY ACID BINDING PROTEIN"/>
    <property type="match status" value="1"/>
</dbReference>
<dbReference type="Ensembl" id="ENSBTAT00000014054.4">
    <property type="protein sequence ID" value="ENSBTAP00000014054.4"/>
    <property type="gene ID" value="ENSBTAG00000010632.4"/>
</dbReference>
<dbReference type="VEuPathDB" id="HostDB:ENSBTAG00000010632"/>
<dbReference type="PRINTS" id="PR00178">
    <property type="entry name" value="FATTYACIDBP"/>
</dbReference>
<dbReference type="OrthoDB" id="10016075at2759"/>
<evidence type="ECO:0000313" key="8">
    <source>
        <dbReference type="Proteomes" id="UP000009136"/>
    </source>
</evidence>
<evidence type="ECO:0000256" key="2">
    <source>
        <dbReference type="ARBA" id="ARBA00008390"/>
    </source>
</evidence>
<dbReference type="InterPro" id="IPR000463">
    <property type="entry name" value="Fatty_acid-bd"/>
</dbReference>
<protein>
    <submittedName>
        <fullName evidence="7">Fatty acid binding protein 6</fullName>
    </submittedName>
</protein>
<evidence type="ECO:0000313" key="9">
    <source>
        <dbReference type="VGNC" id="VGNC:28698"/>
    </source>
</evidence>
<dbReference type="InterPro" id="IPR031259">
    <property type="entry name" value="ILBP"/>
</dbReference>
<dbReference type="Pfam" id="PF14651">
    <property type="entry name" value="Lipocalin_7"/>
    <property type="match status" value="1"/>
</dbReference>
<dbReference type="FunCoup" id="A0A452DID8">
    <property type="interactions" value="19"/>
</dbReference>
<evidence type="ECO:0000256" key="5">
    <source>
        <dbReference type="ARBA" id="ARBA00023121"/>
    </source>
</evidence>
<keyword evidence="5" id="KW-0446">Lipid-binding</keyword>
<dbReference type="Bgee" id="ENSBTAG00000010632">
    <property type="expression patterns" value="Expressed in ileum and 49 other cell types or tissues"/>
</dbReference>
<dbReference type="GO" id="GO:0015908">
    <property type="term" value="P:fatty acid transport"/>
    <property type="evidence" value="ECO:0000318"/>
    <property type="project" value="GO_Central"/>
</dbReference>
<reference evidence="7" key="1">
    <citation type="submission" date="2018-03" db="EMBL/GenBank/DDBJ databases">
        <title>ARS-UCD1.2.</title>
        <authorList>
            <person name="Rosen B.D."/>
            <person name="Bickhart D.M."/>
            <person name="Koren S."/>
            <person name="Schnabel R.D."/>
            <person name="Hall R."/>
            <person name="Zimin A."/>
            <person name="Dreischer C."/>
            <person name="Schultheiss S."/>
            <person name="Schroeder S.G."/>
            <person name="Elsik C.G."/>
            <person name="Couldrey C."/>
            <person name="Liu G.E."/>
            <person name="Van Tassell C.P."/>
            <person name="Phillippy A.M."/>
            <person name="Smith T.P.L."/>
            <person name="Medrano J.F."/>
        </authorList>
    </citation>
    <scope>NUCLEOTIDE SEQUENCE [LARGE SCALE GENOMIC DNA]</scope>
    <source>
        <strain evidence="7">Hereford</strain>
    </source>
</reference>
<sequence>MGGKEKWGDFGAEPQHPGGFISGGTRPLSTTALPSHPLLQRLQLFGSMAFTGKYETESEKNYDEFMKRLGLSSDRIEKGRNFKVISEIQQDGQNFTWSQHYPGGHSISNNFTIGKETEMETVGNKKFKVTVKMEGGKVVVDSANYHHTVEIVDGKLVEVSTFGGVIYERVSKKVA</sequence>
<dbReference type="GO" id="GO:0005829">
    <property type="term" value="C:cytosol"/>
    <property type="evidence" value="ECO:0000318"/>
    <property type="project" value="GO_Central"/>
</dbReference>
<feature type="region of interest" description="Disordered" evidence="6">
    <location>
        <begin position="1"/>
        <end position="25"/>
    </location>
</feature>
<dbReference type="Reactome" id="R-BTA-163560">
    <property type="pathway name" value="Triglyceride catabolism"/>
</dbReference>
<dbReference type="Proteomes" id="UP000009136">
    <property type="component" value="Chromosome 7"/>
</dbReference>
<dbReference type="InterPro" id="IPR012674">
    <property type="entry name" value="Calycin"/>
</dbReference>
<evidence type="ECO:0000256" key="1">
    <source>
        <dbReference type="ARBA" id="ARBA00004496"/>
    </source>
</evidence>
<dbReference type="InParanoid" id="A0A452DID8"/>
<dbReference type="GO" id="GO:0005634">
    <property type="term" value="C:nucleus"/>
    <property type="evidence" value="ECO:0000318"/>
    <property type="project" value="GO_Central"/>
</dbReference>
<reference evidence="7" key="2">
    <citation type="submission" date="2023-11" db="UniProtKB">
        <authorList>
            <consortium name="Ensembl"/>
        </authorList>
    </citation>
    <scope>IDENTIFICATION</scope>
    <source>
        <strain evidence="7">Hereford</strain>
    </source>
</reference>
<comment type="subcellular location">
    <subcellularLocation>
        <location evidence="1">Cytoplasm</location>
    </subcellularLocation>
</comment>
<keyword evidence="4" id="KW-0963">Cytoplasm</keyword>
<keyword evidence="3" id="KW-0813">Transport</keyword>
<dbReference type="VGNC" id="VGNC:28698">
    <property type="gene designation" value="FABP6"/>
</dbReference>
<dbReference type="FunFam" id="2.40.128.20:FF:000006">
    <property type="entry name" value="Fatty acid-binding protein, liver"/>
    <property type="match status" value="1"/>
</dbReference>
<dbReference type="SUPFAM" id="SSF50814">
    <property type="entry name" value="Lipocalins"/>
    <property type="match status" value="1"/>
</dbReference>
<dbReference type="GeneTree" id="ENSGT00940000157139"/>
<name>A0A452DID8_BOVIN</name>
<evidence type="ECO:0000313" key="7">
    <source>
        <dbReference type="Ensembl" id="ENSBTAP00000014054.4"/>
    </source>
</evidence>
<proteinExistence type="inferred from homology"/>
<evidence type="ECO:0000256" key="6">
    <source>
        <dbReference type="SAM" id="MobiDB-lite"/>
    </source>
</evidence>
<dbReference type="OMA" id="EMETVGN"/>
<dbReference type="Gene3D" id="2.40.128.20">
    <property type="match status" value="1"/>
</dbReference>
<comment type="similarity">
    <text evidence="2">Belongs to the calycin superfamily. Fatty-acid binding protein (FABP) family.</text>
</comment>
<evidence type="ECO:0000256" key="4">
    <source>
        <dbReference type="ARBA" id="ARBA00022490"/>
    </source>
</evidence>
<dbReference type="SMR" id="A0A452DID8"/>
<accession>A0A452DID8</accession>
<dbReference type="Reactome" id="R-BTA-159418">
    <property type="pathway name" value="Recycling of bile acids and salts"/>
</dbReference>
<dbReference type="AlphaFoldDB" id="A0A452DID8"/>
<gene>
    <name evidence="7 9" type="primary">FABP6</name>
</gene>
<dbReference type="GO" id="GO:0005504">
    <property type="term" value="F:fatty acid binding"/>
    <property type="evidence" value="ECO:0000318"/>
    <property type="project" value="GO_Central"/>
</dbReference>
<evidence type="ECO:0000256" key="3">
    <source>
        <dbReference type="ARBA" id="ARBA00022448"/>
    </source>
</evidence>